<dbReference type="AlphaFoldDB" id="A0A0X3U274"/>
<feature type="domain" description="EfeO-type cupredoxin-like" evidence="1">
    <location>
        <begin position="15"/>
        <end position="101"/>
    </location>
</feature>
<dbReference type="Proteomes" id="UP000053690">
    <property type="component" value="Unassembled WGS sequence"/>
</dbReference>
<gene>
    <name evidence="2" type="ORF">AVO44_05740</name>
</gene>
<dbReference type="PANTHER" id="PTHR36507:SF1">
    <property type="entry name" value="BLL1555 PROTEIN"/>
    <property type="match status" value="1"/>
</dbReference>
<evidence type="ECO:0000313" key="2">
    <source>
        <dbReference type="EMBL" id="KUJ81351.1"/>
    </source>
</evidence>
<dbReference type="RefSeq" id="WP_157769933.1">
    <property type="nucleotide sequence ID" value="NZ_LQBP01000002.1"/>
</dbReference>
<dbReference type="InterPro" id="IPR008972">
    <property type="entry name" value="Cupredoxin"/>
</dbReference>
<dbReference type="EMBL" id="LQBP01000002">
    <property type="protein sequence ID" value="KUJ81351.1"/>
    <property type="molecule type" value="Genomic_DNA"/>
</dbReference>
<dbReference type="Pfam" id="PF13473">
    <property type="entry name" value="Cupredoxin_1"/>
    <property type="match status" value="1"/>
</dbReference>
<dbReference type="SUPFAM" id="SSF49503">
    <property type="entry name" value="Cupredoxins"/>
    <property type="match status" value="1"/>
</dbReference>
<protein>
    <recommendedName>
        <fullName evidence="1">EfeO-type cupredoxin-like domain-containing protein</fullName>
    </recommendedName>
</protein>
<dbReference type="Gene3D" id="2.60.40.420">
    <property type="entry name" value="Cupredoxins - blue copper proteins"/>
    <property type="match status" value="1"/>
</dbReference>
<dbReference type="InterPro" id="IPR052721">
    <property type="entry name" value="ET_Amicyanin"/>
</dbReference>
<dbReference type="STRING" id="1685378.AVO44_05740"/>
<dbReference type="InterPro" id="IPR028096">
    <property type="entry name" value="EfeO_Cupredoxin"/>
</dbReference>
<keyword evidence="3" id="KW-1185">Reference proteome</keyword>
<name>A0A0X3U274_9RHOB</name>
<evidence type="ECO:0000313" key="3">
    <source>
        <dbReference type="Proteomes" id="UP000053690"/>
    </source>
</evidence>
<organism evidence="2 3">
    <name type="scientific">Ruegeria profundi</name>
    <dbReference type="NCBI Taxonomy" id="1685378"/>
    <lineage>
        <taxon>Bacteria</taxon>
        <taxon>Pseudomonadati</taxon>
        <taxon>Pseudomonadota</taxon>
        <taxon>Alphaproteobacteria</taxon>
        <taxon>Rhodobacterales</taxon>
        <taxon>Roseobacteraceae</taxon>
        <taxon>Ruegeria</taxon>
    </lineage>
</organism>
<reference evidence="3" key="1">
    <citation type="submission" date="2015-12" db="EMBL/GenBank/DDBJ databases">
        <authorList>
            <person name="Zhang G."/>
            <person name="Stingl U."/>
        </authorList>
    </citation>
    <scope>NUCLEOTIDE SEQUENCE [LARGE SCALE GENOMIC DNA]</scope>
    <source>
        <strain evidence="3">ZGT108</strain>
    </source>
</reference>
<sequence>MIVGAAAVAAAPIPQLLMAETPVVHEVEIRSFEYLPAAVQVRIGDTIRWTNKDIAPHTATADEFGWETETLERNDTASIEVFEAMELSYFCAFHPHMKGQIEIIE</sequence>
<dbReference type="PANTHER" id="PTHR36507">
    <property type="entry name" value="BLL1555 PROTEIN"/>
    <property type="match status" value="1"/>
</dbReference>
<proteinExistence type="predicted"/>
<evidence type="ECO:0000259" key="1">
    <source>
        <dbReference type="Pfam" id="PF13473"/>
    </source>
</evidence>
<comment type="caution">
    <text evidence="2">The sequence shown here is derived from an EMBL/GenBank/DDBJ whole genome shotgun (WGS) entry which is preliminary data.</text>
</comment>
<dbReference type="OrthoDB" id="9796416at2"/>
<accession>A0A0X3U274</accession>